<feature type="domain" description="Nitroreductase" evidence="4">
    <location>
        <begin position="16"/>
        <end position="182"/>
    </location>
</feature>
<organism evidence="5 6">
    <name type="scientific">Faucicola atlantae</name>
    <dbReference type="NCBI Taxonomy" id="34059"/>
    <lineage>
        <taxon>Bacteria</taxon>
        <taxon>Pseudomonadati</taxon>
        <taxon>Pseudomonadota</taxon>
        <taxon>Gammaproteobacteria</taxon>
        <taxon>Moraxellales</taxon>
        <taxon>Moraxellaceae</taxon>
        <taxon>Faucicola</taxon>
    </lineage>
</organism>
<dbReference type="EMBL" id="LZMZ01000011">
    <property type="protein sequence ID" value="OBX79710.1"/>
    <property type="molecule type" value="Genomic_DNA"/>
</dbReference>
<dbReference type="OrthoDB" id="9810617at2"/>
<dbReference type="FunFam" id="3.40.109.10:FF:000001">
    <property type="entry name" value="Nitroreductase family"/>
    <property type="match status" value="1"/>
</dbReference>
<dbReference type="PANTHER" id="PTHR43035:SF1">
    <property type="entry name" value="FATTY ACID REPRESSION MUTANT PROTEIN 2-RELATED"/>
    <property type="match status" value="1"/>
</dbReference>
<accession>A0A1B8QDS5</accession>
<keyword evidence="2" id="KW-0963">Cytoplasm</keyword>
<dbReference type="InterPro" id="IPR029479">
    <property type="entry name" value="Nitroreductase"/>
</dbReference>
<dbReference type="GO" id="GO:0034599">
    <property type="term" value="P:cellular response to oxidative stress"/>
    <property type="evidence" value="ECO:0007669"/>
    <property type="project" value="InterPro"/>
</dbReference>
<dbReference type="SUPFAM" id="SSF55469">
    <property type="entry name" value="FMN-dependent nitroreductase-like"/>
    <property type="match status" value="1"/>
</dbReference>
<comment type="subcellular location">
    <subcellularLocation>
        <location evidence="1">Cytoplasm</location>
    </subcellularLocation>
</comment>
<gene>
    <name evidence="5" type="ORF">A9308_05645</name>
</gene>
<name>A0A1B8QDS5_9GAMM</name>
<dbReference type="InterPro" id="IPR000415">
    <property type="entry name" value="Nitroreductase-like"/>
</dbReference>
<dbReference type="AlphaFoldDB" id="A0A1B8QDS5"/>
<evidence type="ECO:0000256" key="3">
    <source>
        <dbReference type="ARBA" id="ARBA00023002"/>
    </source>
</evidence>
<dbReference type="CDD" id="cd02140">
    <property type="entry name" value="Frm2-like"/>
    <property type="match status" value="1"/>
</dbReference>
<evidence type="ECO:0000256" key="1">
    <source>
        <dbReference type="ARBA" id="ARBA00004496"/>
    </source>
</evidence>
<sequence length="205" mass="23140">MTTPTLQHFQQAAKLRRSVYALNDQLPISKADVESIVREALLHTPSSFNSQSTRLVVLWAEAHQKFWQLTEDALRNIVDDDEQFQSTAQKMAGFKAAAGTILFYEDQAVVRGLQEQFPTYADSFPVWAEHSDAMHQYVIWTALAAAGVGANLQHYAPVVAEQVRQTWNINPNWQLIAQLVFGGIEQPAGDKEFDPIEPRLQVFDQ</sequence>
<dbReference type="RefSeq" id="WP_067235912.1">
    <property type="nucleotide sequence ID" value="NZ_LZMZ01000011.1"/>
</dbReference>
<evidence type="ECO:0000256" key="2">
    <source>
        <dbReference type="ARBA" id="ARBA00022490"/>
    </source>
</evidence>
<keyword evidence="3" id="KW-0560">Oxidoreductase</keyword>
<reference evidence="5 6" key="1">
    <citation type="submission" date="2016-06" db="EMBL/GenBank/DDBJ databases">
        <title>Draft genome of Moraxella atlantae CCUG 66109.</title>
        <authorList>
            <person name="Salva-Serra F."/>
            <person name="Engstrom-Jakobsson H."/>
            <person name="Thorell K."/>
            <person name="Gonzales-Siles L."/>
            <person name="Karlsson R."/>
            <person name="Boulund F."/>
            <person name="Engstrand L."/>
            <person name="Kristiansson E."/>
            <person name="Moore E."/>
        </authorList>
    </citation>
    <scope>NUCLEOTIDE SEQUENCE [LARGE SCALE GENOMIC DNA]</scope>
    <source>
        <strain evidence="5 6">CCUG 66109</strain>
    </source>
</reference>
<dbReference type="PANTHER" id="PTHR43035">
    <property type="entry name" value="FATTY ACID REPRESSION MUTANT PROTEIN 2-RELATED"/>
    <property type="match status" value="1"/>
</dbReference>
<dbReference type="Gene3D" id="3.40.109.10">
    <property type="entry name" value="NADH Oxidase"/>
    <property type="match status" value="1"/>
</dbReference>
<evidence type="ECO:0000259" key="4">
    <source>
        <dbReference type="Pfam" id="PF00881"/>
    </source>
</evidence>
<dbReference type="GO" id="GO:0016491">
    <property type="term" value="F:oxidoreductase activity"/>
    <property type="evidence" value="ECO:0007669"/>
    <property type="project" value="UniProtKB-KW"/>
</dbReference>
<evidence type="ECO:0000313" key="5">
    <source>
        <dbReference type="EMBL" id="OBX79710.1"/>
    </source>
</evidence>
<dbReference type="GO" id="GO:0005737">
    <property type="term" value="C:cytoplasm"/>
    <property type="evidence" value="ECO:0007669"/>
    <property type="project" value="UniProtKB-SubCell"/>
</dbReference>
<comment type="caution">
    <text evidence="5">The sequence shown here is derived from an EMBL/GenBank/DDBJ whole genome shotgun (WGS) entry which is preliminary data.</text>
</comment>
<evidence type="ECO:0000313" key="6">
    <source>
        <dbReference type="Proteomes" id="UP000092508"/>
    </source>
</evidence>
<protein>
    <submittedName>
        <fullName evidence="5">Nitroreductase</fullName>
    </submittedName>
</protein>
<proteinExistence type="predicted"/>
<dbReference type="Pfam" id="PF00881">
    <property type="entry name" value="Nitroreductase"/>
    <property type="match status" value="1"/>
</dbReference>
<dbReference type="InterPro" id="IPR033877">
    <property type="entry name" value="Frm2/Hbn1"/>
</dbReference>
<dbReference type="Proteomes" id="UP000092508">
    <property type="component" value="Unassembled WGS sequence"/>
</dbReference>